<sequence>MAQLSIPPIDPRSGFSKSNSTFYSKRKPIALPSNESLDVTTFISSRAHHGRIAFIDASSGRHLTFSDVWSAVDSVSSSLSAMGVRKGQVVLLLSPNSIFFPIVCLSVISLGAVITTTNPLNTTQEIAKQIADSKPVLAFTTPQLVPKIAPSNLPIVLIGDEKLIGTAKIVTTLEEMMKEKPSESRVKERVTQNDTATLLYSSGTTGASKGVISSHKNLIAMVQTVVSRFNSEGGKQVFICTVPMFHIYGLVAFATGLLASGSTVVVLSRFEMDEMFLSIGKYRVTDLPLVPPIIVAMVNGADQIRRKYDFGSLKAVLCGGAPLSREVIEGFVEKYPTVDILQGYGLTESTGIGASTDSLEESRRYGTAGLLSPNFEAKIVDPDSGEALPVNRTGELWLRGPTIMKGYFSNAEATASTLDSAGWLRTGDLCYIDEDGFIFVVDRLKELIKYKGYQVPPAELEALLLTHPEIADAAVIPFPDREVGQYPMAYVVRKNGSNLSESSVMDFVAKQSGQLLRISNQLLRISNRVCTATPMAQDTIPPTDPRSGFSKSNSTFYSKRKPVPLPSNDSLDVTTFISSRAHHGNIAFVDSSSGRHLTFSDVWSAVDSVSSSLSAMGVRKGHVVLLLSPNSIFFPIVCLSVISLGAVITTTNPLNTTQEIAKQIADSKPVLAFTTPPLLSKIADSNLPIVLIGEKSTANVVTTLEDMMKEKPSESRVKERVTQNDTATLLYSSGTTGASKGVISSHGNLIAMVQNISTRLDSGGRQRVYICTVPMFHIYGLAAFAIGLLASGTTVVILSRFDMDEMFFSIEKYRVTDLPLVPPILVAMVNGAGQIKRKYDLGTLHSVLCGGAPLSREVIEGFLEKYPTVEILQGYALTESTGVGTSVDSLEESRRYGTAGLLSPNMEARIVDPESGEALSVSRRGELWLRGPAIMKGYFGNAEATASVLDADGWLRTGDLCYIDDDGFVFVVDRLKELIKYKGYQVPPAELEPLLLTHPDIVDAAVIPFPHKEVGQYPMAYVVRKNGSNLSESAVMDFVAKQVAPYKRIRRVAFIASIPKNPSGKILRKDLIKLATSKL</sequence>
<dbReference type="Proteomes" id="UP001062846">
    <property type="component" value="Chromosome 6"/>
</dbReference>
<evidence type="ECO:0000313" key="1">
    <source>
        <dbReference type="EMBL" id="KAI8549345.1"/>
    </source>
</evidence>
<accession>A0ACC0N832</accession>
<dbReference type="EMBL" id="CM046393">
    <property type="protein sequence ID" value="KAI8549345.1"/>
    <property type="molecule type" value="Genomic_DNA"/>
</dbReference>
<name>A0ACC0N832_RHOML</name>
<proteinExistence type="predicted"/>
<evidence type="ECO:0000313" key="2">
    <source>
        <dbReference type="Proteomes" id="UP001062846"/>
    </source>
</evidence>
<comment type="caution">
    <text evidence="1">The sequence shown here is derived from an EMBL/GenBank/DDBJ whole genome shotgun (WGS) entry which is preliminary data.</text>
</comment>
<reference evidence="1" key="1">
    <citation type="submission" date="2022-02" db="EMBL/GenBank/DDBJ databases">
        <title>Plant Genome Project.</title>
        <authorList>
            <person name="Zhang R.-G."/>
        </authorList>
    </citation>
    <scope>NUCLEOTIDE SEQUENCE</scope>
    <source>
        <strain evidence="1">AT1</strain>
    </source>
</reference>
<keyword evidence="2" id="KW-1185">Reference proteome</keyword>
<protein>
    <submittedName>
        <fullName evidence="1">Uncharacterized protein</fullName>
    </submittedName>
</protein>
<gene>
    <name evidence="1" type="ORF">RHMOL_Rhmol06G0017900</name>
</gene>
<organism evidence="1 2">
    <name type="scientific">Rhododendron molle</name>
    <name type="common">Chinese azalea</name>
    <name type="synonym">Azalea mollis</name>
    <dbReference type="NCBI Taxonomy" id="49168"/>
    <lineage>
        <taxon>Eukaryota</taxon>
        <taxon>Viridiplantae</taxon>
        <taxon>Streptophyta</taxon>
        <taxon>Embryophyta</taxon>
        <taxon>Tracheophyta</taxon>
        <taxon>Spermatophyta</taxon>
        <taxon>Magnoliopsida</taxon>
        <taxon>eudicotyledons</taxon>
        <taxon>Gunneridae</taxon>
        <taxon>Pentapetalae</taxon>
        <taxon>asterids</taxon>
        <taxon>Ericales</taxon>
        <taxon>Ericaceae</taxon>
        <taxon>Ericoideae</taxon>
        <taxon>Rhodoreae</taxon>
        <taxon>Rhododendron</taxon>
    </lineage>
</organism>